<dbReference type="EMBL" id="CM047585">
    <property type="protein sequence ID" value="KAI9909967.1"/>
    <property type="molecule type" value="Genomic_DNA"/>
</dbReference>
<sequence length="127" mass="14761">MGVQLSKYVGLAYNMPLFFNHSFSTNVALGWHGTSANRLMPRFCHNRRLSKIFMLYIQVVKFIFEIAKVERDGTRMECLLFQLIFSSQCQPSNFFVFVKMNLPPVIAFEAELQRVPLEARDAFETID</sequence>
<gene>
    <name evidence="1" type="ORF">PsorP6_010170</name>
</gene>
<dbReference type="Proteomes" id="UP001163321">
    <property type="component" value="Chromosome 6"/>
</dbReference>
<evidence type="ECO:0000313" key="2">
    <source>
        <dbReference type="Proteomes" id="UP001163321"/>
    </source>
</evidence>
<name>A0ACC0VU04_9STRA</name>
<accession>A0ACC0VU04</accession>
<protein>
    <submittedName>
        <fullName evidence="1">Uncharacterized protein</fullName>
    </submittedName>
</protein>
<proteinExistence type="predicted"/>
<reference evidence="1 2" key="1">
    <citation type="journal article" date="2022" name="bioRxiv">
        <title>The genome of the oomycete Peronosclerospora sorghi, a cosmopolitan pathogen of maize and sorghum, is inflated with dispersed pseudogenes.</title>
        <authorList>
            <person name="Fletcher K."/>
            <person name="Martin F."/>
            <person name="Isakeit T."/>
            <person name="Cavanaugh K."/>
            <person name="Magill C."/>
            <person name="Michelmore R."/>
        </authorList>
    </citation>
    <scope>NUCLEOTIDE SEQUENCE [LARGE SCALE GENOMIC DNA]</scope>
    <source>
        <strain evidence="1">P6</strain>
    </source>
</reference>
<comment type="caution">
    <text evidence="1">The sequence shown here is derived from an EMBL/GenBank/DDBJ whole genome shotgun (WGS) entry which is preliminary data.</text>
</comment>
<keyword evidence="2" id="KW-1185">Reference proteome</keyword>
<evidence type="ECO:0000313" key="1">
    <source>
        <dbReference type="EMBL" id="KAI9909967.1"/>
    </source>
</evidence>
<organism evidence="1 2">
    <name type="scientific">Peronosclerospora sorghi</name>
    <dbReference type="NCBI Taxonomy" id="230839"/>
    <lineage>
        <taxon>Eukaryota</taxon>
        <taxon>Sar</taxon>
        <taxon>Stramenopiles</taxon>
        <taxon>Oomycota</taxon>
        <taxon>Peronosporomycetes</taxon>
        <taxon>Peronosporales</taxon>
        <taxon>Peronosporaceae</taxon>
        <taxon>Peronosclerospora</taxon>
    </lineage>
</organism>